<evidence type="ECO:0000313" key="1">
    <source>
        <dbReference type="EMBL" id="MCL6684102.1"/>
    </source>
</evidence>
<proteinExistence type="predicted"/>
<dbReference type="RefSeq" id="WP_249848396.1">
    <property type="nucleotide sequence ID" value="NZ_JAMGBD010000001.1"/>
</dbReference>
<sequence length="146" mass="15989">MPWTIERLKSLSLKQRETLFDNARQQDGPDAAEIMKLLVDHDLLVREGGGYPRDHPIIQRMEEIIRSDEGRAAAKTATDGGEAAMAGIDPLLTADLGSDYGERDTTNWAGSLTAEIMAEAGYVQTGKKALPPTCVAKTAAFFQKRR</sequence>
<dbReference type="EMBL" id="JAMGBD010000001">
    <property type="protein sequence ID" value="MCL6684102.1"/>
    <property type="molecule type" value="Genomic_DNA"/>
</dbReference>
<dbReference type="Proteomes" id="UP001165363">
    <property type="component" value="Unassembled WGS sequence"/>
</dbReference>
<organism evidence="1 2">
    <name type="scientific">Sphingomonas alba</name>
    <dbReference type="NCBI Taxonomy" id="2908208"/>
    <lineage>
        <taxon>Bacteria</taxon>
        <taxon>Pseudomonadati</taxon>
        <taxon>Pseudomonadota</taxon>
        <taxon>Alphaproteobacteria</taxon>
        <taxon>Sphingomonadales</taxon>
        <taxon>Sphingomonadaceae</taxon>
        <taxon>Sphingomonas</taxon>
    </lineage>
</organism>
<gene>
    <name evidence="1" type="ORF">LZ536_09350</name>
</gene>
<name>A0ABT0RN71_9SPHN</name>
<evidence type="ECO:0000313" key="2">
    <source>
        <dbReference type="Proteomes" id="UP001165363"/>
    </source>
</evidence>
<comment type="caution">
    <text evidence="1">The sequence shown here is derived from an EMBL/GenBank/DDBJ whole genome shotgun (WGS) entry which is preliminary data.</text>
</comment>
<protein>
    <submittedName>
        <fullName evidence="1">Uncharacterized protein</fullName>
    </submittedName>
</protein>
<accession>A0ABT0RN71</accession>
<keyword evidence="2" id="KW-1185">Reference proteome</keyword>
<reference evidence="1" key="1">
    <citation type="submission" date="2022-05" db="EMBL/GenBank/DDBJ databases">
        <authorList>
            <person name="Jo J.-H."/>
            <person name="Im W.-T."/>
        </authorList>
    </citation>
    <scope>NUCLEOTIDE SEQUENCE</scope>
    <source>
        <strain evidence="1">SE158</strain>
    </source>
</reference>